<keyword evidence="2" id="KW-0732">Signal</keyword>
<sequence>MSLQKTFIVFTIACMALAMAKTPRFNGILPERSILNFMASSSRTLQGNPTRSLECFDYYIPIIDDTAQQYQWDLGNCTEAFENAQQAAFQASADQRNQLAKTVNDSCAILIECENAATAEDVYQCYINQGPTEAKTLYTVSIDATSQYATLEEKIRQAQSVADMCYNKAKVTYEKDSTQAYAELNSCILNDTPIPTTAAPSTTVSTSSTSEVTDTSSESTPATPSDIKPEEDIFKGFPRFLKF</sequence>
<name>A0A1I8Q7W9_STOCA</name>
<dbReference type="Proteomes" id="UP000095300">
    <property type="component" value="Unassembled WGS sequence"/>
</dbReference>
<reference evidence="4" key="1">
    <citation type="submission" date="2020-05" db="UniProtKB">
        <authorList>
            <consortium name="EnsemblMetazoa"/>
        </authorList>
    </citation>
    <scope>IDENTIFICATION</scope>
    <source>
        <strain evidence="4">USDA</strain>
    </source>
</reference>
<feature type="signal peptide" evidence="2">
    <location>
        <begin position="1"/>
        <end position="20"/>
    </location>
</feature>
<evidence type="ECO:0000256" key="1">
    <source>
        <dbReference type="SAM" id="MobiDB-lite"/>
    </source>
</evidence>
<feature type="chain" id="PRO_5009327919" description="Protein TsetseEP domain-containing protein" evidence="2">
    <location>
        <begin position="21"/>
        <end position="243"/>
    </location>
</feature>
<feature type="domain" description="Protein TsetseEP" evidence="3">
    <location>
        <begin position="52"/>
        <end position="170"/>
    </location>
</feature>
<feature type="compositionally biased region" description="Low complexity" evidence="1">
    <location>
        <begin position="198"/>
        <end position="221"/>
    </location>
</feature>
<evidence type="ECO:0000313" key="4">
    <source>
        <dbReference type="EnsemblMetazoa" id="SCAU014712-PA"/>
    </source>
</evidence>
<accession>A0A1I8Q7W9</accession>
<gene>
    <name evidence="4" type="primary">106093287</name>
</gene>
<evidence type="ECO:0000313" key="5">
    <source>
        <dbReference type="Proteomes" id="UP000095300"/>
    </source>
</evidence>
<dbReference type="KEGG" id="scac:106093287"/>
<organism evidence="4 5">
    <name type="scientific">Stomoxys calcitrans</name>
    <name type="common">Stable fly</name>
    <name type="synonym">Conops calcitrans</name>
    <dbReference type="NCBI Taxonomy" id="35570"/>
    <lineage>
        <taxon>Eukaryota</taxon>
        <taxon>Metazoa</taxon>
        <taxon>Ecdysozoa</taxon>
        <taxon>Arthropoda</taxon>
        <taxon>Hexapoda</taxon>
        <taxon>Insecta</taxon>
        <taxon>Pterygota</taxon>
        <taxon>Neoptera</taxon>
        <taxon>Endopterygota</taxon>
        <taxon>Diptera</taxon>
        <taxon>Brachycera</taxon>
        <taxon>Muscomorpha</taxon>
        <taxon>Muscoidea</taxon>
        <taxon>Muscidae</taxon>
        <taxon>Stomoxys</taxon>
    </lineage>
</organism>
<feature type="region of interest" description="Disordered" evidence="1">
    <location>
        <begin position="198"/>
        <end position="233"/>
    </location>
</feature>
<keyword evidence="5" id="KW-1185">Reference proteome</keyword>
<dbReference type="OrthoDB" id="8054395at2759"/>
<protein>
    <recommendedName>
        <fullName evidence="3">Protein TsetseEP domain-containing protein</fullName>
    </recommendedName>
</protein>
<evidence type="ECO:0000256" key="2">
    <source>
        <dbReference type="SAM" id="SignalP"/>
    </source>
</evidence>
<evidence type="ECO:0000259" key="3">
    <source>
        <dbReference type="Pfam" id="PF05267"/>
    </source>
</evidence>
<dbReference type="AlphaFoldDB" id="A0A1I8Q7W9"/>
<dbReference type="EnsemblMetazoa" id="SCAU014712-RA">
    <property type="protein sequence ID" value="SCAU014712-PA"/>
    <property type="gene ID" value="SCAU014712"/>
</dbReference>
<proteinExistence type="predicted"/>
<dbReference type="InterPro" id="IPR007931">
    <property type="entry name" value="TsetseEP"/>
</dbReference>
<dbReference type="Pfam" id="PF05267">
    <property type="entry name" value="DUF725"/>
    <property type="match status" value="1"/>
</dbReference>
<dbReference type="VEuPathDB" id="VectorBase:SCAU014712"/>